<evidence type="ECO:0008006" key="3">
    <source>
        <dbReference type="Google" id="ProtNLM"/>
    </source>
</evidence>
<comment type="caution">
    <text evidence="1">The sequence shown here is derived from an EMBL/GenBank/DDBJ whole genome shotgun (WGS) entry which is preliminary data.</text>
</comment>
<name>A0ABD0T2X9_LOXSC</name>
<reference evidence="1 2" key="1">
    <citation type="submission" date="2024-06" db="EMBL/GenBank/DDBJ databases">
        <title>A chromosome-level genome assembly of beet webworm, Loxostege sticticalis.</title>
        <authorList>
            <person name="Zhang Y."/>
        </authorList>
    </citation>
    <scope>NUCLEOTIDE SEQUENCE [LARGE SCALE GENOMIC DNA]</scope>
    <source>
        <strain evidence="1">AQ028</strain>
        <tissue evidence="1">Male pupae</tissue>
    </source>
</reference>
<protein>
    <recommendedName>
        <fullName evidence="3">Modifier of mdg4</fullName>
    </recommendedName>
</protein>
<gene>
    <name evidence="1" type="ORF">ABMA28_001411</name>
</gene>
<organism evidence="1 2">
    <name type="scientific">Loxostege sticticalis</name>
    <name type="common">Beet webworm moth</name>
    <dbReference type="NCBI Taxonomy" id="481309"/>
    <lineage>
        <taxon>Eukaryota</taxon>
        <taxon>Metazoa</taxon>
        <taxon>Ecdysozoa</taxon>
        <taxon>Arthropoda</taxon>
        <taxon>Hexapoda</taxon>
        <taxon>Insecta</taxon>
        <taxon>Pterygota</taxon>
        <taxon>Neoptera</taxon>
        <taxon>Endopterygota</taxon>
        <taxon>Lepidoptera</taxon>
        <taxon>Glossata</taxon>
        <taxon>Ditrysia</taxon>
        <taxon>Pyraloidea</taxon>
        <taxon>Crambidae</taxon>
        <taxon>Pyraustinae</taxon>
        <taxon>Loxostege</taxon>
    </lineage>
</organism>
<sequence length="139" mass="15903">MYGRTVFLYEGQLYSKQGASGKMLYCSKKYKGCPAKVKLAADGAIVGLIDEHDHPKPIIRSYDQITLNGRKVTLFRNHTFSQQGPSFKNLYCSKRLSLHCSAKLKLDNNRKIVLANTNHNHPPMKFYKTSDGRYFKIQD</sequence>
<evidence type="ECO:0000313" key="2">
    <source>
        <dbReference type="Proteomes" id="UP001549921"/>
    </source>
</evidence>
<accession>A0ABD0T2X9</accession>
<dbReference type="Gene3D" id="2.20.25.240">
    <property type="match status" value="2"/>
</dbReference>
<evidence type="ECO:0000313" key="1">
    <source>
        <dbReference type="EMBL" id="KAL0831881.1"/>
    </source>
</evidence>
<dbReference type="AlphaFoldDB" id="A0ABD0T2X9"/>
<dbReference type="EMBL" id="JBEDNZ010000011">
    <property type="protein sequence ID" value="KAL0831881.1"/>
    <property type="molecule type" value="Genomic_DNA"/>
</dbReference>
<dbReference type="Proteomes" id="UP001549921">
    <property type="component" value="Unassembled WGS sequence"/>
</dbReference>
<proteinExistence type="predicted"/>